<comment type="function">
    <text evidence="4">Nucleoside triphosphate pyrophosphatase. May have a dual role in cell division arrest and in preventing the incorporation of modified nucleotides into cellular nucleic acids.</text>
</comment>
<proteinExistence type="inferred from homology"/>
<comment type="caution">
    <text evidence="4">Lacks conserved residue(s) required for the propagation of feature annotation.</text>
</comment>
<dbReference type="InterPro" id="IPR029001">
    <property type="entry name" value="ITPase-like_fam"/>
</dbReference>
<dbReference type="EC" id="3.6.1.9" evidence="4"/>
<organism evidence="5 6">
    <name type="scientific">Paragemmobacter kunshanensis</name>
    <dbReference type="NCBI Taxonomy" id="2583234"/>
    <lineage>
        <taxon>Bacteria</taxon>
        <taxon>Pseudomonadati</taxon>
        <taxon>Pseudomonadota</taxon>
        <taxon>Alphaproteobacteria</taxon>
        <taxon>Rhodobacterales</taxon>
        <taxon>Paracoccaceae</taxon>
        <taxon>Paragemmobacter</taxon>
    </lineage>
</organism>
<name>A0A6M1TMC0_9RHOB</name>
<comment type="catalytic activity">
    <reaction evidence="4">
        <text>a ribonucleoside 5'-triphosphate + H2O = a ribonucleoside 5'-phosphate + diphosphate + H(+)</text>
        <dbReference type="Rhea" id="RHEA:23996"/>
        <dbReference type="ChEBI" id="CHEBI:15377"/>
        <dbReference type="ChEBI" id="CHEBI:15378"/>
        <dbReference type="ChEBI" id="CHEBI:33019"/>
        <dbReference type="ChEBI" id="CHEBI:58043"/>
        <dbReference type="ChEBI" id="CHEBI:61557"/>
        <dbReference type="EC" id="3.6.1.9"/>
    </reaction>
</comment>
<dbReference type="HAMAP" id="MF_00528">
    <property type="entry name" value="Maf"/>
    <property type="match status" value="1"/>
</dbReference>
<comment type="subcellular location">
    <subcellularLocation>
        <location evidence="4">Cytoplasm</location>
    </subcellularLocation>
</comment>
<dbReference type="PANTHER" id="PTHR43213:SF5">
    <property type="entry name" value="BIFUNCTIONAL DTTP_UTP PYROPHOSPHATASE_METHYLTRANSFERASE PROTEIN-RELATED"/>
    <property type="match status" value="1"/>
</dbReference>
<protein>
    <recommendedName>
        <fullName evidence="4">Nucleoside triphosphate pyrophosphatase</fullName>
        <ecNumber evidence="4">3.6.1.9</ecNumber>
    </recommendedName>
    <alternativeName>
        <fullName evidence="4">Nucleotide pyrophosphatase</fullName>
        <shortName evidence="4">Nucleotide PPase</shortName>
    </alternativeName>
</protein>
<dbReference type="RefSeq" id="WP_165049390.1">
    <property type="nucleotide sequence ID" value="NZ_JAALFE010000008.1"/>
</dbReference>
<dbReference type="GO" id="GO:0009117">
    <property type="term" value="P:nucleotide metabolic process"/>
    <property type="evidence" value="ECO:0007669"/>
    <property type="project" value="UniProtKB-KW"/>
</dbReference>
<evidence type="ECO:0000256" key="1">
    <source>
        <dbReference type="ARBA" id="ARBA00001968"/>
    </source>
</evidence>
<dbReference type="Pfam" id="PF02545">
    <property type="entry name" value="Maf"/>
    <property type="match status" value="1"/>
</dbReference>
<dbReference type="GO" id="GO:0047429">
    <property type="term" value="F:nucleoside triphosphate diphosphatase activity"/>
    <property type="evidence" value="ECO:0007669"/>
    <property type="project" value="UniProtKB-EC"/>
</dbReference>
<evidence type="ECO:0000256" key="3">
    <source>
        <dbReference type="ARBA" id="ARBA00023080"/>
    </source>
</evidence>
<comment type="cofactor">
    <cofactor evidence="1 4">
        <name>a divalent metal cation</name>
        <dbReference type="ChEBI" id="CHEBI:60240"/>
    </cofactor>
</comment>
<accession>A0A6M1TMC0</accession>
<evidence type="ECO:0000313" key="6">
    <source>
        <dbReference type="Proteomes" id="UP000474758"/>
    </source>
</evidence>
<dbReference type="Gene3D" id="3.90.950.10">
    <property type="match status" value="1"/>
</dbReference>
<comment type="similarity">
    <text evidence="4">Belongs to the Maf family.</text>
</comment>
<comment type="caution">
    <text evidence="5">The sequence shown here is derived from an EMBL/GenBank/DDBJ whole genome shotgun (WGS) entry which is preliminary data.</text>
</comment>
<dbReference type="PANTHER" id="PTHR43213">
    <property type="entry name" value="BIFUNCTIONAL DTTP/UTP PYROPHOSPHATASE/METHYLTRANSFERASE PROTEIN-RELATED"/>
    <property type="match status" value="1"/>
</dbReference>
<keyword evidence="3 4" id="KW-0546">Nucleotide metabolism</keyword>
<evidence type="ECO:0000256" key="2">
    <source>
        <dbReference type="ARBA" id="ARBA00022801"/>
    </source>
</evidence>
<evidence type="ECO:0000256" key="4">
    <source>
        <dbReference type="HAMAP-Rule" id="MF_00528"/>
    </source>
</evidence>
<dbReference type="InterPro" id="IPR003697">
    <property type="entry name" value="Maf-like"/>
</dbReference>
<dbReference type="GO" id="GO:0005737">
    <property type="term" value="C:cytoplasm"/>
    <property type="evidence" value="ECO:0007669"/>
    <property type="project" value="UniProtKB-SubCell"/>
</dbReference>
<reference evidence="5 6" key="1">
    <citation type="submission" date="2020-02" db="EMBL/GenBank/DDBJ databases">
        <title>Rhodobacter translucens sp. nov., a novel bacterium isolated from activated sludge.</title>
        <authorList>
            <person name="Liu J."/>
        </authorList>
    </citation>
    <scope>NUCLEOTIDE SEQUENCE [LARGE SCALE GENOMIC DNA]</scope>
    <source>
        <strain evidence="5 6">HX-7-19</strain>
    </source>
</reference>
<dbReference type="NCBIfam" id="TIGR00172">
    <property type="entry name" value="maf"/>
    <property type="match status" value="1"/>
</dbReference>
<comment type="catalytic activity">
    <reaction evidence="4">
        <text>a 2'-deoxyribonucleoside 5'-triphosphate + H2O = a 2'-deoxyribonucleoside 5'-phosphate + diphosphate + H(+)</text>
        <dbReference type="Rhea" id="RHEA:44644"/>
        <dbReference type="ChEBI" id="CHEBI:15377"/>
        <dbReference type="ChEBI" id="CHEBI:15378"/>
        <dbReference type="ChEBI" id="CHEBI:33019"/>
        <dbReference type="ChEBI" id="CHEBI:61560"/>
        <dbReference type="ChEBI" id="CHEBI:65317"/>
        <dbReference type="EC" id="3.6.1.9"/>
    </reaction>
</comment>
<dbReference type="PIRSF" id="PIRSF006305">
    <property type="entry name" value="Maf"/>
    <property type="match status" value="1"/>
</dbReference>
<keyword evidence="2 4" id="KW-0378">Hydrolase</keyword>
<dbReference type="SUPFAM" id="SSF52972">
    <property type="entry name" value="ITPase-like"/>
    <property type="match status" value="1"/>
</dbReference>
<keyword evidence="4" id="KW-0963">Cytoplasm</keyword>
<evidence type="ECO:0000313" key="5">
    <source>
        <dbReference type="EMBL" id="NGQ91149.1"/>
    </source>
</evidence>
<gene>
    <name evidence="5" type="primary">maf</name>
    <name evidence="5" type="ORF">G5V65_09590</name>
</gene>
<dbReference type="Proteomes" id="UP000474758">
    <property type="component" value="Unassembled WGS sequence"/>
</dbReference>
<feature type="active site" description="Proton acceptor" evidence="4">
    <location>
        <position position="75"/>
    </location>
</feature>
<dbReference type="AlphaFoldDB" id="A0A6M1TMC0"/>
<dbReference type="EMBL" id="JAALFE010000008">
    <property type="protein sequence ID" value="NGQ91149.1"/>
    <property type="molecule type" value="Genomic_DNA"/>
</dbReference>
<dbReference type="CDD" id="cd00555">
    <property type="entry name" value="Maf"/>
    <property type="match status" value="1"/>
</dbReference>
<keyword evidence="6" id="KW-1185">Reference proteome</keyword>
<sequence length="198" mass="21812">MPPLILASASAIRQQLLANAGIPVQAIPARVDEETIRTALEAEGAKPRDVADTLAEMKARKLAERNPAAVVIGCDQVLDFEGRVFAKPETPDAARAQLTALRGRTHRLFSAVVLYESARPVWRHMGEVRLTMRAFSDAYLDDYITRNWDEVRHCVGAYQLEGEGARLFAQVEGDYFSVLGLPLLPLLNYLGQRGLIAA</sequence>